<dbReference type="Pfam" id="PF01835">
    <property type="entry name" value="MG2"/>
    <property type="match status" value="1"/>
</dbReference>
<feature type="domain" description="Alpha-2-macroglobulin bait region" evidence="4">
    <location>
        <begin position="363"/>
        <end position="496"/>
    </location>
</feature>
<protein>
    <submittedName>
        <fullName evidence="7 8">Uncharacterized protein</fullName>
    </submittedName>
</protein>
<dbReference type="SMART" id="SM01361">
    <property type="entry name" value="A2M_recep"/>
    <property type="match status" value="1"/>
</dbReference>
<dbReference type="InterPro" id="IPR011625">
    <property type="entry name" value="A2M_N_BRD"/>
</dbReference>
<reference evidence="7" key="2">
    <citation type="submission" date="2010-05" db="EMBL/GenBank/DDBJ databases">
        <authorList>
            <person name="Almeida L.G."/>
            <person name="Nicolas M.F."/>
            <person name="Souza R.C."/>
            <person name="Vasconcelos A.T.R."/>
        </authorList>
    </citation>
    <scope>NUCLEOTIDE SEQUENCE</scope>
</reference>
<evidence type="ECO:0000313" key="7">
    <source>
        <dbReference type="EMBL" id="ETN64855.1"/>
    </source>
</evidence>
<evidence type="ECO:0000259" key="5">
    <source>
        <dbReference type="SMART" id="SM01360"/>
    </source>
</evidence>
<dbReference type="EnsemblMetazoa" id="ADAC003391-RA">
    <property type="protein sequence ID" value="ADAC003391-PA"/>
    <property type="gene ID" value="ADAC003391"/>
</dbReference>
<evidence type="ECO:0000259" key="4">
    <source>
        <dbReference type="SMART" id="SM01359"/>
    </source>
</evidence>
<dbReference type="InterPro" id="IPR001599">
    <property type="entry name" value="Macroglobln_a2"/>
</dbReference>
<dbReference type="STRING" id="43151.W5JPP6"/>
<dbReference type="Pfam" id="PF07703">
    <property type="entry name" value="A2M_BRD"/>
    <property type="match status" value="1"/>
</dbReference>
<dbReference type="InterPro" id="IPR040839">
    <property type="entry name" value="MG4"/>
</dbReference>
<accession>W5JPP6</accession>
<evidence type="ECO:0000313" key="9">
    <source>
        <dbReference type="Proteomes" id="UP000000673"/>
    </source>
</evidence>
<dbReference type="Pfam" id="PF00207">
    <property type="entry name" value="A2M"/>
    <property type="match status" value="1"/>
</dbReference>
<dbReference type="Proteomes" id="UP000000673">
    <property type="component" value="Unassembled WGS sequence"/>
</dbReference>
<proteinExistence type="predicted"/>
<reference evidence="8" key="4">
    <citation type="submission" date="2015-06" db="UniProtKB">
        <authorList>
            <consortium name="EnsemblMetazoa"/>
        </authorList>
    </citation>
    <scope>IDENTIFICATION</scope>
</reference>
<dbReference type="Gene3D" id="2.60.40.690">
    <property type="entry name" value="Alpha-macroglobulin, receptor-binding domain"/>
    <property type="match status" value="1"/>
</dbReference>
<dbReference type="InterPro" id="IPR050473">
    <property type="entry name" value="A2M/Complement_sys"/>
</dbReference>
<feature type="domain" description="Alpha-2-macroglobulin" evidence="5">
    <location>
        <begin position="575"/>
        <end position="666"/>
    </location>
</feature>
<dbReference type="Gene3D" id="2.60.40.1940">
    <property type="match status" value="1"/>
</dbReference>
<dbReference type="InterPro" id="IPR036595">
    <property type="entry name" value="A-macroglobulin_rcpt-bd_sf"/>
</dbReference>
<keyword evidence="9" id="KW-1185">Reference proteome</keyword>
<keyword evidence="2" id="KW-0882">Thioester bond</keyword>
<dbReference type="SMART" id="SM01359">
    <property type="entry name" value="A2M_N_2"/>
    <property type="match status" value="1"/>
</dbReference>
<keyword evidence="3" id="KW-1015">Disulfide bond</keyword>
<reference evidence="7" key="3">
    <citation type="journal article" date="2013" name="Nucleic Acids Res.">
        <title>The genome of Anopheles darlingi, the main neotropical malaria vector.</title>
        <authorList>
            <person name="Marinotti O."/>
            <person name="Cerqueira G.C."/>
            <person name="de Almeida L.G."/>
            <person name="Ferro M.I."/>
            <person name="Loreto E.L."/>
            <person name="Zaha A."/>
            <person name="Teixeira S.M."/>
            <person name="Wespiser A.R."/>
            <person name="Almeida E Silva A."/>
            <person name="Schlindwein A.D."/>
            <person name="Pacheco A.C."/>
            <person name="Silva A.L."/>
            <person name="Graveley B.R."/>
            <person name="Walenz B.P."/>
            <person name="Lima Bde A."/>
            <person name="Ribeiro C.A."/>
            <person name="Nunes-Silva C.G."/>
            <person name="de Carvalho C.R."/>
            <person name="Soares C.M."/>
            <person name="de Menezes C.B."/>
            <person name="Matiolli C."/>
            <person name="Caffrey D."/>
            <person name="Araujo D.A."/>
            <person name="de Oliveira D.M."/>
            <person name="Golenbock D."/>
            <person name="Grisard E.C."/>
            <person name="Fantinatti-Garboggini F."/>
            <person name="de Carvalho F.M."/>
            <person name="Barcellos F.G."/>
            <person name="Prosdocimi F."/>
            <person name="May G."/>
            <person name="Azevedo Junior G.M."/>
            <person name="Guimaraes G.M."/>
            <person name="Goldman G.H."/>
            <person name="Padilha I.Q."/>
            <person name="Batista Jda S."/>
            <person name="Ferro J.A."/>
            <person name="Ribeiro J.M."/>
            <person name="Fietto J.L."/>
            <person name="Dabbas K.M."/>
            <person name="Cerdeira L."/>
            <person name="Agnez-Lima L.F."/>
            <person name="Brocchi M."/>
            <person name="de Carvalho M.O."/>
            <person name="Teixeira Mde M."/>
            <person name="Diniz Maia Mde M."/>
            <person name="Goldman M.H."/>
            <person name="Cruz Schneider M.P."/>
            <person name="Felipe M.S."/>
            <person name="Hungria M."/>
            <person name="Nicolas M.F."/>
            <person name="Pereira M."/>
            <person name="Montes M.A."/>
            <person name="Cantao M.E."/>
            <person name="Vincentz M."/>
            <person name="Rafael M.S."/>
            <person name="Silverman N."/>
            <person name="Stoco P.H."/>
            <person name="Souza R.C."/>
            <person name="Vicentini R."/>
            <person name="Gazzinelli R.T."/>
            <person name="Neves Rde O."/>
            <person name="Silva R."/>
            <person name="Astolfi-Filho S."/>
            <person name="Maciel T.E."/>
            <person name="Urmenyi T.P."/>
            <person name="Tadei W.P."/>
            <person name="Camargo E.P."/>
            <person name="de Vasconcelos A.T."/>
        </authorList>
    </citation>
    <scope>NUCLEOTIDE SEQUENCE</scope>
</reference>
<dbReference type="InterPro" id="IPR009048">
    <property type="entry name" value="A-macroglobulin_rcpt-bd"/>
</dbReference>
<dbReference type="AlphaFoldDB" id="W5JPP6"/>
<dbReference type="eggNOG" id="KOG1366">
    <property type="taxonomic scope" value="Eukaryota"/>
</dbReference>
<dbReference type="Gene3D" id="2.20.130.20">
    <property type="match status" value="1"/>
</dbReference>
<dbReference type="InterPro" id="IPR002890">
    <property type="entry name" value="MG2"/>
</dbReference>
<keyword evidence="1" id="KW-0732">Signal</keyword>
<sequence length="993" mass="112518">METVKPDINQRITFRVPSNITDGNYSLTVEGRHPSSSATVNIHQEAKLSYYNSSVSGLIQLNKPIFIQDDVLKFRVIVVDTDLKPPLARETKVSVHVYGPNGEVFRQWPNVTLKSGVFANETAIPTIPVSGTYNISVTANGFSFSKLFDVRDYALYSIDLYITPTVPPLAEHHALNLTVQARKYMGKPVSGSVRIDLYLSFDDKKPDTFGQWDVYGDRDVYLPFKEKIVRNVSTYDVLLKVTFTEHYTNRTTLKDQRITVYNYKYKVTHDSRLTYRPGSPFNVSLKVTHLNGEPASNAILLVEIGGAGGFPERNFTTNTTGYITFQIKTIETTKLTFLRVSEGNHLKLNDTIYQLESASDMYIEVKLLTRVKFNRMLRTMISCSHGMTNLLYYVISKGNIVDTGFHRPNHMNRYSFQVMVSARLIPRSRIVVATTVNNKTMLGAVDIFINELGNPLEVNIEENISEDGVDPGDEIELAIRGRSGAFVALTAYDYRLQQYNKDHDIFLDDIWNMFNAFHETDANAAGIILNAGLFARISDESIVISERHEYEARGMHPDTPRVGMPGPYRTEFWESWLWENVTIPESGSIELVQTVPHSTTSWYITGFSIDPEYGLGIVKNPIQFSTVKIFFILDHLPKSITRYETVSLHFTIFSTLNEEFEATVVMFNTKNQTRFVDQHDQDTGDVTASENVLVPANSDASVSFSVKAMKLGELEIRLNASILQGLISDSFKKIIKVLPEDLTGHEGSNRTHIQHRTYSNTSYGIPLSIDKKAENGSVQVNLTVVHDPKAPPNIANNFNVSLHYGDVDERLYINSSLKENVTLETTFDRAKHFDVIVNGVGYGYIQVDWKHRVNLMDYGRSYNLTMTKLATGTKLLKQLEICCSFMAENGDEYSKETLVEMSIPIGYAMDNHSVENTTNNFISRFDILHDGTTLMVYYENIGKEKSCFTVFAYRRYRMPVKRPSYVKVHEIGRPELNAIQIFSFFSDEPKVAA</sequence>
<dbReference type="HOGENOM" id="CLU_301146_0_0_1"/>
<organism evidence="7">
    <name type="scientific">Anopheles darlingi</name>
    <name type="common">Mosquito</name>
    <dbReference type="NCBI Taxonomy" id="43151"/>
    <lineage>
        <taxon>Eukaryota</taxon>
        <taxon>Metazoa</taxon>
        <taxon>Ecdysozoa</taxon>
        <taxon>Arthropoda</taxon>
        <taxon>Hexapoda</taxon>
        <taxon>Insecta</taxon>
        <taxon>Pterygota</taxon>
        <taxon>Neoptera</taxon>
        <taxon>Endopterygota</taxon>
        <taxon>Diptera</taxon>
        <taxon>Nematocera</taxon>
        <taxon>Culicoidea</taxon>
        <taxon>Culicidae</taxon>
        <taxon>Anophelinae</taxon>
        <taxon>Anopheles</taxon>
    </lineage>
</organism>
<dbReference type="VEuPathDB" id="VectorBase:ADAC003391"/>
<dbReference type="GO" id="GO:0005576">
    <property type="term" value="C:extracellular region"/>
    <property type="evidence" value="ECO:0007669"/>
    <property type="project" value="InterPro"/>
</dbReference>
<dbReference type="Gene3D" id="2.60.120.1540">
    <property type="match status" value="1"/>
</dbReference>
<evidence type="ECO:0000256" key="1">
    <source>
        <dbReference type="ARBA" id="ARBA00022729"/>
    </source>
</evidence>
<evidence type="ECO:0000259" key="6">
    <source>
        <dbReference type="SMART" id="SM01361"/>
    </source>
</evidence>
<evidence type="ECO:0000256" key="2">
    <source>
        <dbReference type="ARBA" id="ARBA00022966"/>
    </source>
</evidence>
<dbReference type="VEuPathDB" id="VectorBase:ADAR2_001309"/>
<evidence type="ECO:0000313" key="8">
    <source>
        <dbReference type="EnsemblMetazoa" id="ADAC003391-PA"/>
    </source>
</evidence>
<dbReference type="Gene3D" id="2.60.40.10">
    <property type="entry name" value="Immunoglobulins"/>
    <property type="match status" value="2"/>
</dbReference>
<feature type="domain" description="Alpha-macroglobulin receptor-binding" evidence="6">
    <location>
        <begin position="894"/>
        <end position="982"/>
    </location>
</feature>
<dbReference type="Pfam" id="PF17789">
    <property type="entry name" value="MG4"/>
    <property type="match status" value="1"/>
</dbReference>
<dbReference type="EMBL" id="ADMH02000850">
    <property type="protein sequence ID" value="ETN64855.1"/>
    <property type="molecule type" value="Genomic_DNA"/>
</dbReference>
<dbReference type="Gene3D" id="2.60.40.2950">
    <property type="match status" value="1"/>
</dbReference>
<dbReference type="OMA" id="MININMP"/>
<gene>
    <name evidence="7" type="ORF">AND_003391</name>
</gene>
<dbReference type="Pfam" id="PF07677">
    <property type="entry name" value="A2M_recep"/>
    <property type="match status" value="1"/>
</dbReference>
<dbReference type="SMART" id="SM01360">
    <property type="entry name" value="A2M"/>
    <property type="match status" value="1"/>
</dbReference>
<dbReference type="InterPro" id="IPR013783">
    <property type="entry name" value="Ig-like_fold"/>
</dbReference>
<name>W5JPP6_ANODA</name>
<dbReference type="PANTHER" id="PTHR11412">
    <property type="entry name" value="MACROGLOBULIN / COMPLEMENT"/>
    <property type="match status" value="1"/>
</dbReference>
<dbReference type="SUPFAM" id="SSF49410">
    <property type="entry name" value="Alpha-macroglobulin receptor domain"/>
    <property type="match status" value="1"/>
</dbReference>
<dbReference type="GO" id="GO:0004866">
    <property type="term" value="F:endopeptidase inhibitor activity"/>
    <property type="evidence" value="ECO:0007669"/>
    <property type="project" value="InterPro"/>
</dbReference>
<dbReference type="PANTHER" id="PTHR11412:SF136">
    <property type="entry name" value="CD109 ANTIGEN"/>
    <property type="match status" value="1"/>
</dbReference>
<reference evidence="7 9" key="1">
    <citation type="journal article" date="2010" name="BMC Genomics">
        <title>Combination of measures distinguishes pre-miRNAs from other stem-loops in the genome of the newly sequenced Anopheles darlingi.</title>
        <authorList>
            <person name="Mendes N.D."/>
            <person name="Freitas A.T."/>
            <person name="Vasconcelos A.T."/>
            <person name="Sagot M.F."/>
        </authorList>
    </citation>
    <scope>NUCLEOTIDE SEQUENCE</scope>
</reference>
<evidence type="ECO:0000256" key="3">
    <source>
        <dbReference type="ARBA" id="ARBA00023157"/>
    </source>
</evidence>
<dbReference type="Gene3D" id="2.60.40.1930">
    <property type="match status" value="2"/>
</dbReference>